<sequence>MRRHNKEPNHAVAEKHLTQLHASSNKGKRRLTHRTSSTVQHDAALKVSDLCFSLSPLQSLSTEPNEGGSDGVMRERQVSIEALSSLAAHLQRIPGAHHRLHLSEGHTSPSRLTQPPGVPLSGVLILPSSDFLLGKKKLGQTFSHDKVWRDSRLIVHLSRAEPETIS</sequence>
<evidence type="ECO:0000313" key="2">
    <source>
        <dbReference type="EMBL" id="CAB1449652.1"/>
    </source>
</evidence>
<reference evidence="2" key="1">
    <citation type="submission" date="2020-03" db="EMBL/GenBank/DDBJ databases">
        <authorList>
            <person name="Weist P."/>
        </authorList>
    </citation>
    <scope>NUCLEOTIDE SEQUENCE</scope>
</reference>
<evidence type="ECO:0000313" key="3">
    <source>
        <dbReference type="Proteomes" id="UP001153269"/>
    </source>
</evidence>
<feature type="region of interest" description="Disordered" evidence="1">
    <location>
        <begin position="1"/>
        <end position="40"/>
    </location>
</feature>
<evidence type="ECO:0000256" key="1">
    <source>
        <dbReference type="SAM" id="MobiDB-lite"/>
    </source>
</evidence>
<dbReference type="EMBL" id="CADEAL010004024">
    <property type="protein sequence ID" value="CAB1449652.1"/>
    <property type="molecule type" value="Genomic_DNA"/>
</dbReference>
<dbReference type="Proteomes" id="UP001153269">
    <property type="component" value="Unassembled WGS sequence"/>
</dbReference>
<protein>
    <submittedName>
        <fullName evidence="2">Uncharacterized protein</fullName>
    </submittedName>
</protein>
<name>A0A9N7VHT7_PLEPL</name>
<dbReference type="AlphaFoldDB" id="A0A9N7VHT7"/>
<accession>A0A9N7VHT7</accession>
<gene>
    <name evidence="2" type="ORF">PLEPLA_LOCUS37337</name>
</gene>
<organism evidence="2 3">
    <name type="scientific">Pleuronectes platessa</name>
    <name type="common">European plaice</name>
    <dbReference type="NCBI Taxonomy" id="8262"/>
    <lineage>
        <taxon>Eukaryota</taxon>
        <taxon>Metazoa</taxon>
        <taxon>Chordata</taxon>
        <taxon>Craniata</taxon>
        <taxon>Vertebrata</taxon>
        <taxon>Euteleostomi</taxon>
        <taxon>Actinopterygii</taxon>
        <taxon>Neopterygii</taxon>
        <taxon>Teleostei</taxon>
        <taxon>Neoteleostei</taxon>
        <taxon>Acanthomorphata</taxon>
        <taxon>Carangaria</taxon>
        <taxon>Pleuronectiformes</taxon>
        <taxon>Pleuronectoidei</taxon>
        <taxon>Pleuronectidae</taxon>
        <taxon>Pleuronectes</taxon>
    </lineage>
</organism>
<keyword evidence="3" id="KW-1185">Reference proteome</keyword>
<comment type="caution">
    <text evidence="2">The sequence shown here is derived from an EMBL/GenBank/DDBJ whole genome shotgun (WGS) entry which is preliminary data.</text>
</comment>
<proteinExistence type="predicted"/>
<feature type="compositionally biased region" description="Basic and acidic residues" evidence="1">
    <location>
        <begin position="1"/>
        <end position="17"/>
    </location>
</feature>